<evidence type="ECO:0000256" key="3">
    <source>
        <dbReference type="ARBA" id="ARBA00023315"/>
    </source>
</evidence>
<dbReference type="InterPro" id="IPR017650">
    <property type="entry name" value="Arginine_N-succinylTrfase"/>
</dbReference>
<sequence length="345" mass="38352">MKIIRPIRSSDYSALHTIAVESGIGFTSLPVNEDLLKRKIASAEASFQSSVTAPGSESYLFVMEDTETKEVVGTSGIESTVGMDDAFYHYHLGTVVHASRELNIHNTVDILTLCNDYTGVSEICTLFLKEKAREGTNGKLLSKFRFLFMMEHQERFAETVIAEMRGVSDENGESPFWKWLEEHFFSLDFPTADYLTGIGNKVFIAELMPKYPIYVSLLSKEAQAVIGKVHEKTKPALQLLEQEGFCSRGYVDIFDAGPTVEANLQHIRTAQASLKMNVHIDDAMALQGETHYIINTEVQNFRATAAPVVIEEQSHIAIISSSTAEALNVKEGEPIRFSPAKLSNM</sequence>
<organism evidence="5 6">
    <name type="scientific">Fluctibacter corallii</name>
    <dbReference type="NCBI Taxonomy" id="2984329"/>
    <lineage>
        <taxon>Bacteria</taxon>
        <taxon>Pseudomonadati</taxon>
        <taxon>Pseudomonadota</taxon>
        <taxon>Gammaproteobacteria</taxon>
        <taxon>Alteromonadales</taxon>
        <taxon>Alteromonadaceae</taxon>
        <taxon>Fluctibacter</taxon>
    </lineage>
</organism>
<protein>
    <recommendedName>
        <fullName evidence="4">Arginine N-succinyltransferase</fullName>
        <ecNumber evidence="4">2.3.1.109</ecNumber>
    </recommendedName>
</protein>
<dbReference type="EC" id="2.3.1.109" evidence="4"/>
<evidence type="ECO:0000256" key="4">
    <source>
        <dbReference type="NCBIfam" id="TIGR03244"/>
    </source>
</evidence>
<dbReference type="PANTHER" id="PTHR30420:SF1">
    <property type="entry name" value="ARGININE N-SUCCINYLTRANSFERASE"/>
    <property type="match status" value="1"/>
</dbReference>
<dbReference type="Pfam" id="PF04958">
    <property type="entry name" value="AstA"/>
    <property type="match status" value="1"/>
</dbReference>
<proteinExistence type="predicted"/>
<dbReference type="RefSeq" id="WP_263711601.1">
    <property type="nucleotide sequence ID" value="NZ_JAOWKX010000003.1"/>
</dbReference>
<evidence type="ECO:0000256" key="1">
    <source>
        <dbReference type="ARBA" id="ARBA00022503"/>
    </source>
</evidence>
<gene>
    <name evidence="5" type="primary">astA</name>
    <name evidence="5" type="ORF">OE749_06610</name>
</gene>
<keyword evidence="6" id="KW-1185">Reference proteome</keyword>
<dbReference type="EMBL" id="JAOWKX010000003">
    <property type="protein sequence ID" value="MCV2884362.1"/>
    <property type="molecule type" value="Genomic_DNA"/>
</dbReference>
<dbReference type="InterPro" id="IPR007041">
    <property type="entry name" value="Arg_succinylTrfase_AstA/AruG"/>
</dbReference>
<keyword evidence="1" id="KW-0056">Arginine metabolism</keyword>
<keyword evidence="3 5" id="KW-0012">Acyltransferase</keyword>
<comment type="caution">
    <text evidence="5">The sequence shown here is derived from an EMBL/GenBank/DDBJ whole genome shotgun (WGS) entry which is preliminary data.</text>
</comment>
<keyword evidence="2 5" id="KW-0808">Transferase</keyword>
<dbReference type="PANTHER" id="PTHR30420">
    <property type="entry name" value="N-SUCCINYLARGININE DIHYDROLASE"/>
    <property type="match status" value="1"/>
</dbReference>
<dbReference type="NCBIfam" id="TIGR03244">
    <property type="entry name" value="arg_catab_AstA"/>
    <property type="match status" value="1"/>
</dbReference>
<accession>A0ABT3A7V0</accession>
<dbReference type="GO" id="GO:0008791">
    <property type="term" value="F:arginine N-succinyltransferase activity"/>
    <property type="evidence" value="ECO:0007669"/>
    <property type="project" value="UniProtKB-EC"/>
</dbReference>
<dbReference type="Gene3D" id="2.40.40.20">
    <property type="match status" value="1"/>
</dbReference>
<evidence type="ECO:0000256" key="2">
    <source>
        <dbReference type="ARBA" id="ARBA00022679"/>
    </source>
</evidence>
<dbReference type="SUPFAM" id="SSF55729">
    <property type="entry name" value="Acyl-CoA N-acyltransferases (Nat)"/>
    <property type="match status" value="1"/>
</dbReference>
<evidence type="ECO:0000313" key="6">
    <source>
        <dbReference type="Proteomes" id="UP001652504"/>
    </source>
</evidence>
<reference evidence="5 6" key="1">
    <citation type="submission" date="2022-10" db="EMBL/GenBank/DDBJ databases">
        <title>Aestuariibacter sp. AA17 isolated from Montipora capitata coral fragment.</title>
        <authorList>
            <person name="Emsley S.A."/>
            <person name="Pfannmuller K.M."/>
            <person name="Loughran R.M."/>
            <person name="Shlafstein M."/>
            <person name="Papke E."/>
            <person name="Saw J.H."/>
            <person name="Ushijima B."/>
            <person name="Videau P."/>
        </authorList>
    </citation>
    <scope>NUCLEOTIDE SEQUENCE [LARGE SCALE GENOMIC DNA]</scope>
    <source>
        <strain evidence="5 6">AA17</strain>
    </source>
</reference>
<dbReference type="InterPro" id="IPR016181">
    <property type="entry name" value="Acyl_CoA_acyltransferase"/>
</dbReference>
<name>A0ABT3A7V0_9ALTE</name>
<dbReference type="NCBIfam" id="TIGR03243">
    <property type="entry name" value="arg_catab_AOST"/>
    <property type="match status" value="1"/>
</dbReference>
<evidence type="ECO:0000313" key="5">
    <source>
        <dbReference type="EMBL" id="MCV2884362.1"/>
    </source>
</evidence>
<dbReference type="Proteomes" id="UP001652504">
    <property type="component" value="Unassembled WGS sequence"/>
</dbReference>